<dbReference type="Proteomes" id="UP000821865">
    <property type="component" value="Chromosome 4"/>
</dbReference>
<evidence type="ECO:0000313" key="2">
    <source>
        <dbReference type="Proteomes" id="UP000821865"/>
    </source>
</evidence>
<proteinExistence type="predicted"/>
<reference evidence="1" key="1">
    <citation type="submission" date="2020-05" db="EMBL/GenBank/DDBJ databases">
        <title>Large-scale comparative analyses of tick genomes elucidate their genetic diversity and vector capacities.</title>
        <authorList>
            <person name="Jia N."/>
            <person name="Wang J."/>
            <person name="Shi W."/>
            <person name="Du L."/>
            <person name="Sun Y."/>
            <person name="Zhan W."/>
            <person name="Jiang J."/>
            <person name="Wang Q."/>
            <person name="Zhang B."/>
            <person name="Ji P."/>
            <person name="Sakyi L.B."/>
            <person name="Cui X."/>
            <person name="Yuan T."/>
            <person name="Jiang B."/>
            <person name="Yang W."/>
            <person name="Lam T.T.-Y."/>
            <person name="Chang Q."/>
            <person name="Ding S."/>
            <person name="Wang X."/>
            <person name="Zhu J."/>
            <person name="Ruan X."/>
            <person name="Zhao L."/>
            <person name="Wei J."/>
            <person name="Que T."/>
            <person name="Du C."/>
            <person name="Cheng J."/>
            <person name="Dai P."/>
            <person name="Han X."/>
            <person name="Huang E."/>
            <person name="Gao Y."/>
            <person name="Liu J."/>
            <person name="Shao H."/>
            <person name="Ye R."/>
            <person name="Li L."/>
            <person name="Wei W."/>
            <person name="Wang X."/>
            <person name="Wang C."/>
            <person name="Yang T."/>
            <person name="Huo Q."/>
            <person name="Li W."/>
            <person name="Guo W."/>
            <person name="Chen H."/>
            <person name="Zhou L."/>
            <person name="Ni X."/>
            <person name="Tian J."/>
            <person name="Zhou Y."/>
            <person name="Sheng Y."/>
            <person name="Liu T."/>
            <person name="Pan Y."/>
            <person name="Xia L."/>
            <person name="Li J."/>
            <person name="Zhao F."/>
            <person name="Cao W."/>
        </authorList>
    </citation>
    <scope>NUCLEOTIDE SEQUENCE</scope>
    <source>
        <strain evidence="1">Dsil-2018</strain>
    </source>
</reference>
<keyword evidence="2" id="KW-1185">Reference proteome</keyword>
<protein>
    <submittedName>
        <fullName evidence="1">Uncharacterized protein</fullName>
    </submittedName>
</protein>
<accession>A0ACB8CV91</accession>
<dbReference type="EMBL" id="CM023473">
    <property type="protein sequence ID" value="KAH7953066.1"/>
    <property type="molecule type" value="Genomic_DNA"/>
</dbReference>
<sequence>MAACGARSESAAVVFTTTSVDDDSASEDALIERLLEGIRSHPCVYDVKRMDYRDTERKNNAWEAIRKQCGLATAKRTWEFLSAMEFYKDCGRMRPTVSNVRASQEGATSQDSTAEELLNTMCGTASVSPLPSEDSFDQEQAGQADQYSVELVSLQADRRTCVGTVPSSVQKKRKKNDDFDQQLLSHLKEKMTENEAFGLSIGLTLDRLAKQVAAKCKARLMEVIAEFDI</sequence>
<evidence type="ECO:0000313" key="1">
    <source>
        <dbReference type="EMBL" id="KAH7953066.1"/>
    </source>
</evidence>
<name>A0ACB8CV91_DERSI</name>
<gene>
    <name evidence="1" type="ORF">HPB49_004215</name>
</gene>
<comment type="caution">
    <text evidence="1">The sequence shown here is derived from an EMBL/GenBank/DDBJ whole genome shotgun (WGS) entry which is preliminary data.</text>
</comment>
<organism evidence="1 2">
    <name type="scientific">Dermacentor silvarum</name>
    <name type="common">Tick</name>
    <dbReference type="NCBI Taxonomy" id="543639"/>
    <lineage>
        <taxon>Eukaryota</taxon>
        <taxon>Metazoa</taxon>
        <taxon>Ecdysozoa</taxon>
        <taxon>Arthropoda</taxon>
        <taxon>Chelicerata</taxon>
        <taxon>Arachnida</taxon>
        <taxon>Acari</taxon>
        <taxon>Parasitiformes</taxon>
        <taxon>Ixodida</taxon>
        <taxon>Ixodoidea</taxon>
        <taxon>Ixodidae</taxon>
        <taxon>Rhipicephalinae</taxon>
        <taxon>Dermacentor</taxon>
    </lineage>
</organism>